<dbReference type="AlphaFoldDB" id="A0A4V3HGJ8"/>
<dbReference type="EMBL" id="SORI01000005">
    <property type="protein sequence ID" value="TDY61591.1"/>
    <property type="molecule type" value="Genomic_DNA"/>
</dbReference>
<dbReference type="OrthoDB" id="6902891at2"/>
<evidence type="ECO:0000313" key="3">
    <source>
        <dbReference type="Proteomes" id="UP000295066"/>
    </source>
</evidence>
<organism evidence="2 3">
    <name type="scientific">Aminivibrio pyruvatiphilus</name>
    <dbReference type="NCBI Taxonomy" id="1005740"/>
    <lineage>
        <taxon>Bacteria</taxon>
        <taxon>Thermotogati</taxon>
        <taxon>Synergistota</taxon>
        <taxon>Synergistia</taxon>
        <taxon>Synergistales</taxon>
        <taxon>Aminobacteriaceae</taxon>
        <taxon>Aminivibrio</taxon>
    </lineage>
</organism>
<gene>
    <name evidence="2" type="ORF">C8D99_1053</name>
</gene>
<dbReference type="InterPro" id="IPR029069">
    <property type="entry name" value="HotDog_dom_sf"/>
</dbReference>
<dbReference type="PANTHER" id="PTHR36934">
    <property type="entry name" value="BLR0278 PROTEIN"/>
    <property type="match status" value="1"/>
</dbReference>
<keyword evidence="3" id="KW-1185">Reference proteome</keyword>
<reference evidence="2 3" key="1">
    <citation type="submission" date="2019-03" db="EMBL/GenBank/DDBJ databases">
        <title>Genomic Encyclopedia of Type Strains, Phase IV (KMG-IV): sequencing the most valuable type-strain genomes for metagenomic binning, comparative biology and taxonomic classification.</title>
        <authorList>
            <person name="Goeker M."/>
        </authorList>
    </citation>
    <scope>NUCLEOTIDE SEQUENCE [LARGE SCALE GENOMIC DNA]</scope>
    <source>
        <strain evidence="2 3">DSM 25964</strain>
    </source>
</reference>
<dbReference type="PANTHER" id="PTHR36934:SF1">
    <property type="entry name" value="THIOESTERASE DOMAIN-CONTAINING PROTEIN"/>
    <property type="match status" value="1"/>
</dbReference>
<sequence>MLNLSELLQTGLSAEVKKTVELEDTIGNSSPYLNQYLSTSACAALAVQAAMAATENLLPEGYLSVGRRIDLEHEIPAMLGTTVTVKAVLREVRGNRLIFDVTGTDALGTIFRGVNERVVVNRLGLDEKGAERARQLKELKERL</sequence>
<dbReference type="RefSeq" id="WP_133957046.1">
    <property type="nucleotide sequence ID" value="NZ_SORI01000005.1"/>
</dbReference>
<proteinExistence type="predicted"/>
<dbReference type="InterPro" id="IPR054485">
    <property type="entry name" value="FlK-like_dom"/>
</dbReference>
<name>A0A4V3HGJ8_9BACT</name>
<feature type="domain" description="Fluoroacetyl-CoA-specific thioesterase-like" evidence="1">
    <location>
        <begin position="20"/>
        <end position="122"/>
    </location>
</feature>
<dbReference type="SUPFAM" id="SSF54637">
    <property type="entry name" value="Thioesterase/thiol ester dehydrase-isomerase"/>
    <property type="match status" value="1"/>
</dbReference>
<dbReference type="Gene3D" id="3.10.129.10">
    <property type="entry name" value="Hotdog Thioesterase"/>
    <property type="match status" value="1"/>
</dbReference>
<dbReference type="Pfam" id="PF22636">
    <property type="entry name" value="FlK"/>
    <property type="match status" value="1"/>
</dbReference>
<protein>
    <submittedName>
        <fullName evidence="2">Putative thioesterase</fullName>
    </submittedName>
</protein>
<accession>A0A4V3HGJ8</accession>
<evidence type="ECO:0000313" key="2">
    <source>
        <dbReference type="EMBL" id="TDY61591.1"/>
    </source>
</evidence>
<evidence type="ECO:0000259" key="1">
    <source>
        <dbReference type="Pfam" id="PF22636"/>
    </source>
</evidence>
<comment type="caution">
    <text evidence="2">The sequence shown here is derived from an EMBL/GenBank/DDBJ whole genome shotgun (WGS) entry which is preliminary data.</text>
</comment>
<dbReference type="InterPro" id="IPR025540">
    <property type="entry name" value="FlK"/>
</dbReference>
<dbReference type="Proteomes" id="UP000295066">
    <property type="component" value="Unassembled WGS sequence"/>
</dbReference>